<dbReference type="GO" id="GO:0016887">
    <property type="term" value="F:ATP hydrolysis activity"/>
    <property type="evidence" value="ECO:0007669"/>
    <property type="project" value="InterPro"/>
</dbReference>
<name>A0A1M5KPB5_9BACT</name>
<dbReference type="Gene3D" id="3.30.450.90">
    <property type="match status" value="1"/>
</dbReference>
<evidence type="ECO:0000256" key="1">
    <source>
        <dbReference type="ARBA" id="ARBA00006611"/>
    </source>
</evidence>
<dbReference type="AlphaFoldDB" id="A0A1M5KPB5"/>
<comment type="similarity">
    <text evidence="1">Belongs to the GSP E family.</text>
</comment>
<proteinExistence type="inferred from homology"/>
<dbReference type="Gene3D" id="3.40.50.300">
    <property type="entry name" value="P-loop containing nucleotide triphosphate hydrolases"/>
    <property type="match status" value="1"/>
</dbReference>
<dbReference type="PANTHER" id="PTHR30486:SF6">
    <property type="entry name" value="TYPE IV PILUS RETRACTATION ATPASE PILT"/>
    <property type="match status" value="1"/>
</dbReference>
<dbReference type="SUPFAM" id="SSF52540">
    <property type="entry name" value="P-loop containing nucleoside triphosphate hydrolases"/>
    <property type="match status" value="1"/>
</dbReference>
<reference evidence="3 4" key="1">
    <citation type="submission" date="2016-11" db="EMBL/GenBank/DDBJ databases">
        <authorList>
            <person name="Jaros S."/>
            <person name="Januszkiewicz K."/>
            <person name="Wedrychowicz H."/>
        </authorList>
    </citation>
    <scope>NUCLEOTIDE SEQUENCE [LARGE SCALE GENOMIC DNA]</scope>
    <source>
        <strain evidence="3 4">DSM 21986</strain>
    </source>
</reference>
<evidence type="ECO:0000313" key="4">
    <source>
        <dbReference type="Proteomes" id="UP000184041"/>
    </source>
</evidence>
<dbReference type="STRING" id="1194090.SAMN05443144_13320"/>
<dbReference type="OrthoDB" id="9808317at2"/>
<dbReference type="Pfam" id="PF00437">
    <property type="entry name" value="T2SSE"/>
    <property type="match status" value="1"/>
</dbReference>
<protein>
    <submittedName>
        <fullName evidence="3">Type IV secretion system protein VirB11</fullName>
    </submittedName>
</protein>
<dbReference type="EMBL" id="FQUS01000033">
    <property type="protein sequence ID" value="SHG54520.1"/>
    <property type="molecule type" value="Genomic_DNA"/>
</dbReference>
<accession>A0A1M5KPB5</accession>
<dbReference type="CDD" id="cd01130">
    <property type="entry name" value="VirB11-like_ATPase"/>
    <property type="match status" value="1"/>
</dbReference>
<dbReference type="InterPro" id="IPR027417">
    <property type="entry name" value="P-loop_NTPase"/>
</dbReference>
<organism evidence="3 4">
    <name type="scientific">Fodinibius roseus</name>
    <dbReference type="NCBI Taxonomy" id="1194090"/>
    <lineage>
        <taxon>Bacteria</taxon>
        <taxon>Pseudomonadati</taxon>
        <taxon>Balneolota</taxon>
        <taxon>Balneolia</taxon>
        <taxon>Balneolales</taxon>
        <taxon>Balneolaceae</taxon>
        <taxon>Fodinibius</taxon>
    </lineage>
</organism>
<sequence length="355" mass="39961">MKYNVSEKTQDELIGSMKRALGNIWPMVQNDGITDIEYNTTSNKVFIDGKDGREESDFFYPNNKAQRFINTVASFHGVEINEDHPTLSVRLPNKLGGCRLQANMKPVTDGISIVLRKPGDLYPIDDYFGKGGVAIPDERKISDINELETAKQLLMYALKMRKNILFAGSTGAGKTSFLNSVLSELKKIHPTDRLIILEDTHELQCTFDNHEFLKTHQGKRAGASVSMSDLVENSLRMNPDRIILGEVRGIEAYDVLNAWDTGHEGGFCTYHAPDATQGFWRFFRLTGMKRNKSNYHFAASAIDYIFFLSKVRGHRAIREVAAVSYDYDKDLPDIQTVFPKTTNSALHKNASTNGH</sequence>
<dbReference type="PANTHER" id="PTHR30486">
    <property type="entry name" value="TWITCHING MOTILITY PROTEIN PILT"/>
    <property type="match status" value="1"/>
</dbReference>
<dbReference type="InterPro" id="IPR001482">
    <property type="entry name" value="T2SS/T4SS_dom"/>
</dbReference>
<keyword evidence="4" id="KW-1185">Reference proteome</keyword>
<dbReference type="Proteomes" id="UP000184041">
    <property type="component" value="Unassembled WGS sequence"/>
</dbReference>
<evidence type="ECO:0000259" key="2">
    <source>
        <dbReference type="Pfam" id="PF00437"/>
    </source>
</evidence>
<dbReference type="InterPro" id="IPR050921">
    <property type="entry name" value="T4SS_GSP_E_ATPase"/>
</dbReference>
<dbReference type="RefSeq" id="WP_073068288.1">
    <property type="nucleotide sequence ID" value="NZ_FQUS01000033.1"/>
</dbReference>
<gene>
    <name evidence="3" type="ORF">SAMN05443144_13320</name>
</gene>
<evidence type="ECO:0000313" key="3">
    <source>
        <dbReference type="EMBL" id="SHG54520.1"/>
    </source>
</evidence>
<feature type="domain" description="Bacterial type II secretion system protein E" evidence="2">
    <location>
        <begin position="149"/>
        <end position="289"/>
    </location>
</feature>